<dbReference type="OrthoDB" id="9805722at2"/>
<dbReference type="PROSITE" id="PS50109">
    <property type="entry name" value="HIS_KIN"/>
    <property type="match status" value="1"/>
</dbReference>
<keyword evidence="4" id="KW-0418">Kinase</keyword>
<keyword evidence="4" id="KW-0808">Transferase</keyword>
<evidence type="ECO:0000256" key="2">
    <source>
        <dbReference type="ARBA" id="ARBA00012438"/>
    </source>
</evidence>
<dbReference type="Gene3D" id="1.10.287.130">
    <property type="match status" value="1"/>
</dbReference>
<comment type="caution">
    <text evidence="4">The sequence shown here is derived from an EMBL/GenBank/DDBJ whole genome shotgun (WGS) entry which is preliminary data.</text>
</comment>
<comment type="catalytic activity">
    <reaction evidence="1">
        <text>ATP + protein L-histidine = ADP + protein N-phospho-L-histidine.</text>
        <dbReference type="EC" id="2.7.13.3"/>
    </reaction>
</comment>
<dbReference type="EMBL" id="LBJQ01000089">
    <property type="protein sequence ID" value="RXH24173.1"/>
    <property type="molecule type" value="Genomic_DNA"/>
</dbReference>
<dbReference type="Proteomes" id="UP000289546">
    <property type="component" value="Unassembled WGS sequence"/>
</dbReference>
<dbReference type="PANTHER" id="PTHR43065">
    <property type="entry name" value="SENSOR HISTIDINE KINASE"/>
    <property type="match status" value="1"/>
</dbReference>
<feature type="domain" description="Histidine kinase" evidence="3">
    <location>
        <begin position="104"/>
        <end position="318"/>
    </location>
</feature>
<accession>A0A4Q0RWJ3</accession>
<proteinExistence type="predicted"/>
<dbReference type="InterPro" id="IPR036890">
    <property type="entry name" value="HATPase_C_sf"/>
</dbReference>
<dbReference type="PRINTS" id="PR00344">
    <property type="entry name" value="BCTRLSENSOR"/>
</dbReference>
<keyword evidence="5" id="KW-1185">Reference proteome</keyword>
<dbReference type="GO" id="GO:0004673">
    <property type="term" value="F:protein histidine kinase activity"/>
    <property type="evidence" value="ECO:0007669"/>
    <property type="project" value="UniProtKB-EC"/>
</dbReference>
<name>A0A4Q0RWJ3_9BRAD</name>
<gene>
    <name evidence="4" type="ORF">XH99_29325</name>
</gene>
<dbReference type="InterPro" id="IPR005467">
    <property type="entry name" value="His_kinase_dom"/>
</dbReference>
<evidence type="ECO:0000259" key="3">
    <source>
        <dbReference type="PROSITE" id="PS50109"/>
    </source>
</evidence>
<evidence type="ECO:0000313" key="4">
    <source>
        <dbReference type="EMBL" id="RXH24173.1"/>
    </source>
</evidence>
<dbReference type="Pfam" id="PF02518">
    <property type="entry name" value="HATPase_c"/>
    <property type="match status" value="1"/>
</dbReference>
<dbReference type="PANTHER" id="PTHR43065:SF49">
    <property type="entry name" value="HISTIDINE KINASE"/>
    <property type="match status" value="1"/>
</dbReference>
<dbReference type="AlphaFoldDB" id="A0A4Q0RWJ3"/>
<dbReference type="Gene3D" id="3.30.565.10">
    <property type="entry name" value="Histidine kinase-like ATPase, C-terminal domain"/>
    <property type="match status" value="1"/>
</dbReference>
<dbReference type="SUPFAM" id="SSF55874">
    <property type="entry name" value="ATPase domain of HSP90 chaperone/DNA topoisomerase II/histidine kinase"/>
    <property type="match status" value="1"/>
</dbReference>
<dbReference type="RefSeq" id="WP_128921379.1">
    <property type="nucleotide sequence ID" value="NZ_LBJC01000028.1"/>
</dbReference>
<reference evidence="4 5" key="1">
    <citation type="submission" date="2015-04" db="EMBL/GenBank/DDBJ databases">
        <title>Comparative genomics of rhizobia nodulating Arachis hypogaea in China.</title>
        <authorList>
            <person name="Li Y."/>
        </authorList>
    </citation>
    <scope>NUCLEOTIDE SEQUENCE [LARGE SCALE GENOMIC DNA]</scope>
    <source>
        <strain evidence="4 5">CCBAU 51757</strain>
    </source>
</reference>
<dbReference type="SMART" id="SM00387">
    <property type="entry name" value="HATPase_c"/>
    <property type="match status" value="1"/>
</dbReference>
<sequence length="364" mass="37721">MQIKKTVGASFPSSIESLLPQDVVVLVDSAGVALGVRRAFSAEEGSVYDGGGGLAKRCVEIPLVGSDREVSGILCCASQRSDTRAAVTAGEPPSVSAIVDVAQFVVHDINNLLAVIGSGLRLLECQSDAASRKAIVDKMQEAITRGALLSRQLLDAAQPRPASIEKGVAGGRLESIAGTLDQALRPDVRLRTEIAPDLWACNADPEDLYLALLNLCRNSADAMPDGGVITVAARNVETPSGATREFVEIVVADDGEGMPEEVLSQAFTPYFSTKAAGSGTGLGLAHVRRFAEGQGGAIGIESERGAGTLVRLVLPRVGDAAVQSRIVGTEIACTPSPNGGIFHIVNPVTACADVVADASAWRLD</sequence>
<evidence type="ECO:0000256" key="1">
    <source>
        <dbReference type="ARBA" id="ARBA00000085"/>
    </source>
</evidence>
<dbReference type="InterPro" id="IPR003594">
    <property type="entry name" value="HATPase_dom"/>
</dbReference>
<dbReference type="EC" id="2.7.13.3" evidence="2"/>
<evidence type="ECO:0000313" key="5">
    <source>
        <dbReference type="Proteomes" id="UP000289546"/>
    </source>
</evidence>
<protein>
    <recommendedName>
        <fullName evidence="2">histidine kinase</fullName>
        <ecNumber evidence="2">2.7.13.3</ecNumber>
    </recommendedName>
</protein>
<dbReference type="InterPro" id="IPR004358">
    <property type="entry name" value="Sig_transdc_His_kin-like_C"/>
</dbReference>
<organism evidence="4 5">
    <name type="scientific">Bradyrhizobium nanningense</name>
    <dbReference type="NCBI Taxonomy" id="1325118"/>
    <lineage>
        <taxon>Bacteria</taxon>
        <taxon>Pseudomonadati</taxon>
        <taxon>Pseudomonadota</taxon>
        <taxon>Alphaproteobacteria</taxon>
        <taxon>Hyphomicrobiales</taxon>
        <taxon>Nitrobacteraceae</taxon>
        <taxon>Bradyrhizobium</taxon>
    </lineage>
</organism>